<organism evidence="2 3">
    <name type="scientific">Enterococcus saccharolyticus subsp. saccharolyticus ATCC 43076</name>
    <dbReference type="NCBI Taxonomy" id="1139996"/>
    <lineage>
        <taxon>Bacteria</taxon>
        <taxon>Bacillati</taxon>
        <taxon>Bacillota</taxon>
        <taxon>Bacilli</taxon>
        <taxon>Lactobacillales</taxon>
        <taxon>Enterococcaceae</taxon>
        <taxon>Enterococcus</taxon>
    </lineage>
</organism>
<dbReference type="PROSITE" id="PS51257">
    <property type="entry name" value="PROKAR_LIPOPROTEIN"/>
    <property type="match status" value="1"/>
</dbReference>
<dbReference type="AlphaFoldDB" id="S0NMM5"/>
<comment type="caution">
    <text evidence="2">The sequence shown here is derived from an EMBL/GenBank/DDBJ whole genome shotgun (WGS) entry which is preliminary data.</text>
</comment>
<evidence type="ECO:0008006" key="4">
    <source>
        <dbReference type="Google" id="ProtNLM"/>
    </source>
</evidence>
<keyword evidence="3" id="KW-1185">Reference proteome</keyword>
<evidence type="ECO:0000256" key="1">
    <source>
        <dbReference type="SAM" id="SignalP"/>
    </source>
</evidence>
<feature type="chain" id="PRO_5038564744" description="Phosphoglycerate mutase" evidence="1">
    <location>
        <begin position="20"/>
        <end position="139"/>
    </location>
</feature>
<keyword evidence="1" id="KW-0732">Signal</keyword>
<dbReference type="eggNOG" id="COG0406">
    <property type="taxonomic scope" value="Bacteria"/>
</dbReference>
<dbReference type="CDD" id="cd07067">
    <property type="entry name" value="HP_PGM_like"/>
    <property type="match status" value="1"/>
</dbReference>
<dbReference type="EMBL" id="AHYT01000012">
    <property type="protein sequence ID" value="EOT25890.1"/>
    <property type="molecule type" value="Genomic_DNA"/>
</dbReference>
<gene>
    <name evidence="2" type="ORF">OMQ_02360</name>
</gene>
<accession>S0NMM5</accession>
<evidence type="ECO:0000313" key="3">
    <source>
        <dbReference type="Proteomes" id="UP000014136"/>
    </source>
</evidence>
<dbReference type="Pfam" id="PF00300">
    <property type="entry name" value="His_Phos_1"/>
    <property type="match status" value="1"/>
</dbReference>
<dbReference type="HOGENOM" id="CLU_1842046_0_0_9"/>
<dbReference type="Gene3D" id="3.40.50.1240">
    <property type="entry name" value="Phosphoglycerate mutase-like"/>
    <property type="match status" value="1"/>
</dbReference>
<dbReference type="SUPFAM" id="SSF53254">
    <property type="entry name" value="Phosphoglycerate mutase-like"/>
    <property type="match status" value="1"/>
</dbReference>
<evidence type="ECO:0000313" key="2">
    <source>
        <dbReference type="EMBL" id="EOT25890.1"/>
    </source>
</evidence>
<dbReference type="InterPro" id="IPR029033">
    <property type="entry name" value="His_PPase_superfam"/>
</dbReference>
<reference evidence="2 3" key="1">
    <citation type="submission" date="2013-03" db="EMBL/GenBank/DDBJ databases">
        <title>The Genome Sequence of Enterococcus saccharolyticus ATCC_43076 (Illumina only assembly).</title>
        <authorList>
            <consortium name="The Broad Institute Genomics Platform"/>
            <consortium name="The Broad Institute Genome Sequencing Center for Infectious Disease"/>
            <person name="Earl A."/>
            <person name="Russ C."/>
            <person name="Gilmore M."/>
            <person name="Surin D."/>
            <person name="Walker B."/>
            <person name="Young S."/>
            <person name="Zeng Q."/>
            <person name="Gargeya S."/>
            <person name="Fitzgerald M."/>
            <person name="Haas B."/>
            <person name="Abouelleil A."/>
            <person name="Allen A.W."/>
            <person name="Alvarado L."/>
            <person name="Arachchi H.M."/>
            <person name="Berlin A.M."/>
            <person name="Chapman S.B."/>
            <person name="Gainer-Dewar J."/>
            <person name="Goldberg J."/>
            <person name="Griggs A."/>
            <person name="Gujja S."/>
            <person name="Hansen M."/>
            <person name="Howarth C."/>
            <person name="Imamovic A."/>
            <person name="Ireland A."/>
            <person name="Larimer J."/>
            <person name="McCowan C."/>
            <person name="Murphy C."/>
            <person name="Pearson M."/>
            <person name="Poon T.W."/>
            <person name="Priest M."/>
            <person name="Roberts A."/>
            <person name="Saif S."/>
            <person name="Shea T."/>
            <person name="Sisk P."/>
            <person name="Sykes S."/>
            <person name="Wortman J."/>
            <person name="Nusbaum C."/>
            <person name="Birren B."/>
        </authorList>
    </citation>
    <scope>NUCLEOTIDE SEQUENCE [LARGE SCALE GENOMIC DNA]</scope>
    <source>
        <strain evidence="2 3">ATCC 43076</strain>
    </source>
</reference>
<name>S0NMM5_9ENTE</name>
<feature type="signal peptide" evidence="1">
    <location>
        <begin position="1"/>
        <end position="19"/>
    </location>
</feature>
<protein>
    <recommendedName>
        <fullName evidence="4">Phosphoglycerate mutase</fullName>
    </recommendedName>
</protein>
<dbReference type="OrthoDB" id="4131070at2"/>
<dbReference type="Proteomes" id="UP000014136">
    <property type="component" value="Unassembled WGS sequence"/>
</dbReference>
<sequence>MKKLLVAAGVLFSFGLVLTGCQSGGTSASSTNETTSPSSSVAKGEVADELTLYVVRHGKTMLNTTDHVQGWSVAVLTPAGEEVVTAAGVGLKDVDFQAVYSISLLSISYKYFSTLMVLQMYGNLSLQLLHFVRQIVGFG</sequence>
<proteinExistence type="predicted"/>
<dbReference type="InterPro" id="IPR013078">
    <property type="entry name" value="His_Pase_superF_clade-1"/>
</dbReference>